<dbReference type="Gene3D" id="3.40.50.410">
    <property type="entry name" value="von Willebrand factor, type A domain"/>
    <property type="match status" value="1"/>
</dbReference>
<protein>
    <submittedName>
        <fullName evidence="2">VWA domain-containing protein</fullName>
    </submittedName>
</protein>
<evidence type="ECO:0000313" key="3">
    <source>
        <dbReference type="Proteomes" id="UP000729290"/>
    </source>
</evidence>
<dbReference type="PANTHER" id="PTHR10579">
    <property type="entry name" value="CALCIUM-ACTIVATED CHLORIDE CHANNEL REGULATOR"/>
    <property type="match status" value="1"/>
</dbReference>
<accession>A0ABS2GBZ9</accession>
<dbReference type="InterPro" id="IPR002035">
    <property type="entry name" value="VWF_A"/>
</dbReference>
<keyword evidence="3" id="KW-1185">Reference proteome</keyword>
<name>A0ABS2GBZ9_9FIRM</name>
<dbReference type="PROSITE" id="PS50234">
    <property type="entry name" value="VWFA"/>
    <property type="match status" value="1"/>
</dbReference>
<dbReference type="PANTHER" id="PTHR10579:SF43">
    <property type="entry name" value="ZINC FINGER (C3HC4-TYPE RING FINGER) FAMILY PROTEIN"/>
    <property type="match status" value="1"/>
</dbReference>
<dbReference type="Pfam" id="PF00092">
    <property type="entry name" value="VWA"/>
    <property type="match status" value="1"/>
</dbReference>
<dbReference type="RefSeq" id="WP_205132898.1">
    <property type="nucleotide sequence ID" value="NZ_JACSNT010000003.1"/>
</dbReference>
<reference evidence="2 3" key="1">
    <citation type="journal article" date="2021" name="Sci. Rep.">
        <title>The distribution of antibiotic resistance genes in chicken gut microbiota commensals.</title>
        <authorList>
            <person name="Juricova H."/>
            <person name="Matiasovicova J."/>
            <person name="Kubasova T."/>
            <person name="Cejkova D."/>
            <person name="Rychlik I."/>
        </authorList>
    </citation>
    <scope>NUCLEOTIDE SEQUENCE [LARGE SCALE GENOMIC DNA]</scope>
    <source>
        <strain evidence="2 3">An431b</strain>
    </source>
</reference>
<dbReference type="EMBL" id="JACSNV010000016">
    <property type="protein sequence ID" value="MBM6878565.1"/>
    <property type="molecule type" value="Genomic_DNA"/>
</dbReference>
<dbReference type="InterPro" id="IPR036465">
    <property type="entry name" value="vWFA_dom_sf"/>
</dbReference>
<sequence length="449" mass="47252">MGILSFSKTAAPSSIECGGVARVKISLSTAPDILCNPADIVLLLDTSGSMSGAPLEHLKTAVGQFVDILYTSTNGENGQLGGGSRVSIVSFARTAREETPLTSSVVQLKNAVNALTSEGGTNHKAAFEKGQSQLDGSTASQRLILMFTDGRSTTGGSSIPVTDSIKADGITIYSMGFSGSSGLDMASLEAWASAPAAAFVSVAPDAAALEALFSDLAANITKPGATEIFITETLSGDFLISRVLTCDKGVVEAQGERTLRWYLSSLGATQPEGAALEFEIRHTGARTGSLAVNKSLLYEDAQRNQLRFPEPRLNVDCALSAGGENCPPAQMLVMDSCQQYLCFDLGEEALSSSGRLLELRLTLKQVCPGQRIALGLLLKEADLFGRTSPRGFKALTIPAHHASACRDLLVGPIFFVLPEDLAPQCGKECGQRRFLVQVFAHGIDVPSVC</sequence>
<gene>
    <name evidence="2" type="ORF">H9X83_10420</name>
</gene>
<dbReference type="InterPro" id="IPR051266">
    <property type="entry name" value="CLCR"/>
</dbReference>
<organism evidence="2 3">
    <name type="scientific">Anaerotignum lactatifermentans</name>
    <dbReference type="NCBI Taxonomy" id="160404"/>
    <lineage>
        <taxon>Bacteria</taxon>
        <taxon>Bacillati</taxon>
        <taxon>Bacillota</taxon>
        <taxon>Clostridia</taxon>
        <taxon>Lachnospirales</taxon>
        <taxon>Anaerotignaceae</taxon>
        <taxon>Anaerotignum</taxon>
    </lineage>
</organism>
<proteinExistence type="predicted"/>
<dbReference type="SUPFAM" id="SSF53300">
    <property type="entry name" value="vWA-like"/>
    <property type="match status" value="1"/>
</dbReference>
<dbReference type="Proteomes" id="UP000729290">
    <property type="component" value="Unassembled WGS sequence"/>
</dbReference>
<feature type="domain" description="VWFA" evidence="1">
    <location>
        <begin position="39"/>
        <end position="216"/>
    </location>
</feature>
<dbReference type="SMART" id="SM00327">
    <property type="entry name" value="VWA"/>
    <property type="match status" value="1"/>
</dbReference>
<evidence type="ECO:0000313" key="2">
    <source>
        <dbReference type="EMBL" id="MBM6878565.1"/>
    </source>
</evidence>
<dbReference type="CDD" id="cd00198">
    <property type="entry name" value="vWFA"/>
    <property type="match status" value="1"/>
</dbReference>
<evidence type="ECO:0000259" key="1">
    <source>
        <dbReference type="PROSITE" id="PS50234"/>
    </source>
</evidence>
<comment type="caution">
    <text evidence="2">The sequence shown here is derived from an EMBL/GenBank/DDBJ whole genome shotgun (WGS) entry which is preliminary data.</text>
</comment>